<name>A0ABZ0L626_9BACL</name>
<evidence type="ECO:0000313" key="2">
    <source>
        <dbReference type="EMBL" id="WOV87629.1"/>
    </source>
</evidence>
<proteinExistence type="predicted"/>
<keyword evidence="1" id="KW-1133">Transmembrane helix</keyword>
<keyword evidence="1" id="KW-0812">Transmembrane</keyword>
<keyword evidence="1" id="KW-0472">Membrane</keyword>
<accession>A0ABZ0L626</accession>
<reference evidence="2 3" key="1">
    <citation type="submission" date="2023-06" db="EMBL/GenBank/DDBJ databases">
        <title>Sporosarcina sp. nov., isolated from Korean tranditional fermented seafood 'Jeotgal'.</title>
        <authorList>
            <person name="Yang A.I."/>
            <person name="Shin N.-R."/>
        </authorList>
    </citation>
    <scope>NUCLEOTIDE SEQUENCE [LARGE SCALE GENOMIC DNA]</scope>
    <source>
        <strain evidence="2 3">T2O-4</strain>
    </source>
</reference>
<feature type="transmembrane region" description="Helical" evidence="1">
    <location>
        <begin position="48"/>
        <end position="68"/>
    </location>
</feature>
<evidence type="ECO:0008006" key="4">
    <source>
        <dbReference type="Google" id="ProtNLM"/>
    </source>
</evidence>
<sequence length="245" mass="27702">MNDKKENSQFYMAVLFLIDIFDINDPHSYGKREFIPKNRKCLKMKFKLLGFAGISLLVSTVIVKDIVFSKENITKSDSEPYVNINYQDNSAKSSDENMHIDVYDENDLLIYSYSDSQIERMVTAISENLDPNATSVKYYDLIEESDQSYNFLLTTFSEHITIGKNKVFNKPKSLTIKTDLNIESMTILLESSGHKVGSVKIGNISGDILIPLEKLVAKEAGYTIKLVNNTKGDRVLLLSGSVKKE</sequence>
<dbReference type="RefSeq" id="WP_317967921.1">
    <property type="nucleotide sequence ID" value="NZ_CP129118.1"/>
</dbReference>
<dbReference type="EMBL" id="CP129118">
    <property type="protein sequence ID" value="WOV87629.1"/>
    <property type="molecule type" value="Genomic_DNA"/>
</dbReference>
<evidence type="ECO:0000256" key="1">
    <source>
        <dbReference type="SAM" id="Phobius"/>
    </source>
</evidence>
<gene>
    <name evidence="2" type="ORF">QWT69_00375</name>
</gene>
<keyword evidence="3" id="KW-1185">Reference proteome</keyword>
<organism evidence="2 3">
    <name type="scientific">Sporosarcina oncorhynchi</name>
    <dbReference type="NCBI Taxonomy" id="3056444"/>
    <lineage>
        <taxon>Bacteria</taxon>
        <taxon>Bacillati</taxon>
        <taxon>Bacillota</taxon>
        <taxon>Bacilli</taxon>
        <taxon>Bacillales</taxon>
        <taxon>Caryophanaceae</taxon>
        <taxon>Sporosarcina</taxon>
    </lineage>
</organism>
<evidence type="ECO:0000313" key="3">
    <source>
        <dbReference type="Proteomes" id="UP001303902"/>
    </source>
</evidence>
<dbReference type="Proteomes" id="UP001303902">
    <property type="component" value="Chromosome"/>
</dbReference>
<protein>
    <recommendedName>
        <fullName evidence="4">Copper amine oxidase-like N-terminal domain-containing protein</fullName>
    </recommendedName>
</protein>